<keyword evidence="5" id="KW-1185">Reference proteome</keyword>
<dbReference type="PANTHER" id="PTHR32125:SF4">
    <property type="entry name" value="2-C-METHYL-D-ERYTHRITOL 4-PHOSPHATE CYTIDYLYLTRANSFERASE, CHLOROPLASTIC"/>
    <property type="match status" value="1"/>
</dbReference>
<comment type="caution">
    <text evidence="4">The sequence shown here is derived from an EMBL/GenBank/DDBJ whole genome shotgun (WGS) entry which is preliminary data.</text>
</comment>
<keyword evidence="2 4" id="KW-0548">Nucleotidyltransferase</keyword>
<reference evidence="5" key="1">
    <citation type="journal article" date="2019" name="Int. J. Syst. Evol. Microbiol.">
        <title>The Global Catalogue of Microorganisms (GCM) 10K type strain sequencing project: providing services to taxonomists for standard genome sequencing and annotation.</title>
        <authorList>
            <consortium name="The Broad Institute Genomics Platform"/>
            <consortium name="The Broad Institute Genome Sequencing Center for Infectious Disease"/>
            <person name="Wu L."/>
            <person name="Ma J."/>
        </authorList>
    </citation>
    <scope>NUCLEOTIDE SEQUENCE [LARGE SCALE GENOMIC DNA]</scope>
    <source>
        <strain evidence="5">CGMCC 1.12286</strain>
    </source>
</reference>
<name>A0ABW4JCI8_9BACL</name>
<evidence type="ECO:0000313" key="5">
    <source>
        <dbReference type="Proteomes" id="UP001597079"/>
    </source>
</evidence>
<keyword evidence="1" id="KW-0808">Transferase</keyword>
<dbReference type="PANTHER" id="PTHR32125">
    <property type="entry name" value="2-C-METHYL-D-ERYTHRITOL 4-PHOSPHATE CYTIDYLYLTRANSFERASE, CHLOROPLASTIC"/>
    <property type="match status" value="1"/>
</dbReference>
<dbReference type="RefSeq" id="WP_377940511.1">
    <property type="nucleotide sequence ID" value="NZ_JBHUCX010000001.1"/>
</dbReference>
<sequence>MLFAIVVAAGQGRRMGFKKQFIDLAGSPMWLRSVEAMAAGGAEQVVIVVGEADYASFQQALAASHLARQSTLVIGGDSRFASVRSGMSHIYETLAHRDDPVRLDQVQIAVHDAARPFASPEDVRRTFTQASQTGAAILGRYCRDTVKWVEQSFVRRTISREHLFLAETPQVVRGDYIERAYLANETGASATDDSALLEALDIPVTFVEADHFNGKVTTPADLEYARWLANKMWGTVESG</sequence>
<dbReference type="CDD" id="cd02516">
    <property type="entry name" value="CDP-ME_synthetase"/>
    <property type="match status" value="1"/>
</dbReference>
<dbReference type="InterPro" id="IPR034683">
    <property type="entry name" value="IspD/TarI"/>
</dbReference>
<proteinExistence type="predicted"/>
<evidence type="ECO:0000256" key="3">
    <source>
        <dbReference type="ARBA" id="ARBA00023229"/>
    </source>
</evidence>
<evidence type="ECO:0000313" key="4">
    <source>
        <dbReference type="EMBL" id="MFD1673175.1"/>
    </source>
</evidence>
<dbReference type="SUPFAM" id="SSF53448">
    <property type="entry name" value="Nucleotide-diphospho-sugar transferases"/>
    <property type="match status" value="1"/>
</dbReference>
<evidence type="ECO:0000256" key="2">
    <source>
        <dbReference type="ARBA" id="ARBA00022695"/>
    </source>
</evidence>
<dbReference type="Pfam" id="PF01128">
    <property type="entry name" value="IspD"/>
    <property type="match status" value="1"/>
</dbReference>
<keyword evidence="3" id="KW-0414">Isoprene biosynthesis</keyword>
<accession>A0ABW4JCI8</accession>
<dbReference type="InterPro" id="IPR050088">
    <property type="entry name" value="IspD/TarI_cytidylyltransf_bact"/>
</dbReference>
<dbReference type="GO" id="GO:0016779">
    <property type="term" value="F:nucleotidyltransferase activity"/>
    <property type="evidence" value="ECO:0007669"/>
    <property type="project" value="UniProtKB-KW"/>
</dbReference>
<gene>
    <name evidence="4" type="ORF">ACFSB2_00370</name>
</gene>
<organism evidence="4 5">
    <name type="scientific">Alicyclobacillus fodiniaquatilis</name>
    <dbReference type="NCBI Taxonomy" id="1661150"/>
    <lineage>
        <taxon>Bacteria</taxon>
        <taxon>Bacillati</taxon>
        <taxon>Bacillota</taxon>
        <taxon>Bacilli</taxon>
        <taxon>Bacillales</taxon>
        <taxon>Alicyclobacillaceae</taxon>
        <taxon>Alicyclobacillus</taxon>
    </lineage>
</organism>
<dbReference type="EMBL" id="JBHUCX010000001">
    <property type="protein sequence ID" value="MFD1673175.1"/>
    <property type="molecule type" value="Genomic_DNA"/>
</dbReference>
<dbReference type="Gene3D" id="3.90.550.10">
    <property type="entry name" value="Spore Coat Polysaccharide Biosynthesis Protein SpsA, Chain A"/>
    <property type="match status" value="1"/>
</dbReference>
<protein>
    <submittedName>
        <fullName evidence="4">2-C-methyl-D-erythritol 4-phosphate cytidylyltransferase</fullName>
    </submittedName>
</protein>
<dbReference type="Proteomes" id="UP001597079">
    <property type="component" value="Unassembled WGS sequence"/>
</dbReference>
<evidence type="ECO:0000256" key="1">
    <source>
        <dbReference type="ARBA" id="ARBA00022679"/>
    </source>
</evidence>
<dbReference type="InterPro" id="IPR029044">
    <property type="entry name" value="Nucleotide-diphossugar_trans"/>
</dbReference>